<sequence length="181" mass="19359">MPAIPYRTVFDDTSGPVAAVLRVRRDGRLLNLDRMLLHSPAIAEGWSALMGPIRNAGRISARHRELAICAVTFMNQADYESHRHAALLIAAGGSQAQVAALGDVGSACMDTTLFDDAERAVLALALDSTRDVAIRPATMAAVRTAFPTPDAVLELMMVIAAYNMVSRVLVGLDVEIEGSEE</sequence>
<protein>
    <submittedName>
        <fullName evidence="2">Carboxymuconolactone decarboxylase</fullName>
    </submittedName>
</protein>
<organism evidence="2 3">
    <name type="scientific">Methylopila turkensis</name>
    <dbReference type="NCBI Taxonomy" id="1437816"/>
    <lineage>
        <taxon>Bacteria</taxon>
        <taxon>Pseudomonadati</taxon>
        <taxon>Pseudomonadota</taxon>
        <taxon>Alphaproteobacteria</taxon>
        <taxon>Hyphomicrobiales</taxon>
        <taxon>Methylopilaceae</taxon>
        <taxon>Methylopila</taxon>
    </lineage>
</organism>
<dbReference type="GO" id="GO:0051920">
    <property type="term" value="F:peroxiredoxin activity"/>
    <property type="evidence" value="ECO:0007669"/>
    <property type="project" value="InterPro"/>
</dbReference>
<feature type="domain" description="Carboxymuconolactone decarboxylase-like" evidence="1">
    <location>
        <begin position="40"/>
        <end position="123"/>
    </location>
</feature>
<dbReference type="EMBL" id="BSFL01000001">
    <property type="protein sequence ID" value="GLK79058.1"/>
    <property type="molecule type" value="Genomic_DNA"/>
</dbReference>
<evidence type="ECO:0000259" key="1">
    <source>
        <dbReference type="Pfam" id="PF02627"/>
    </source>
</evidence>
<evidence type="ECO:0000313" key="3">
    <source>
        <dbReference type="Proteomes" id="UP001143309"/>
    </source>
</evidence>
<evidence type="ECO:0000313" key="2">
    <source>
        <dbReference type="EMBL" id="GLK79058.1"/>
    </source>
</evidence>
<dbReference type="PANTHER" id="PTHR34846:SF11">
    <property type="entry name" value="4-CARBOXYMUCONOLACTONE DECARBOXYLASE FAMILY PROTEIN (AFU_ORTHOLOGUE AFUA_6G11590)"/>
    <property type="match status" value="1"/>
</dbReference>
<accession>A0A9W6JP63</accession>
<proteinExistence type="predicted"/>
<dbReference type="Gene3D" id="1.20.1290.10">
    <property type="entry name" value="AhpD-like"/>
    <property type="match status" value="1"/>
</dbReference>
<dbReference type="AlphaFoldDB" id="A0A9W6JP63"/>
<comment type="caution">
    <text evidence="2">The sequence shown here is derived from an EMBL/GenBank/DDBJ whole genome shotgun (WGS) entry which is preliminary data.</text>
</comment>
<dbReference type="Proteomes" id="UP001143309">
    <property type="component" value="Unassembled WGS sequence"/>
</dbReference>
<name>A0A9W6JP63_9HYPH</name>
<dbReference type="SUPFAM" id="SSF69118">
    <property type="entry name" value="AhpD-like"/>
    <property type="match status" value="1"/>
</dbReference>
<reference evidence="2" key="2">
    <citation type="submission" date="2023-01" db="EMBL/GenBank/DDBJ databases">
        <authorList>
            <person name="Sun Q."/>
            <person name="Evtushenko L."/>
        </authorList>
    </citation>
    <scope>NUCLEOTIDE SEQUENCE</scope>
    <source>
        <strain evidence="2">VKM B-2748</strain>
    </source>
</reference>
<dbReference type="InterPro" id="IPR003779">
    <property type="entry name" value="CMD-like"/>
</dbReference>
<reference evidence="2" key="1">
    <citation type="journal article" date="2014" name="Int. J. Syst. Evol. Microbiol.">
        <title>Complete genome sequence of Corynebacterium casei LMG S-19264T (=DSM 44701T), isolated from a smear-ripened cheese.</title>
        <authorList>
            <consortium name="US DOE Joint Genome Institute (JGI-PGF)"/>
            <person name="Walter F."/>
            <person name="Albersmeier A."/>
            <person name="Kalinowski J."/>
            <person name="Ruckert C."/>
        </authorList>
    </citation>
    <scope>NUCLEOTIDE SEQUENCE</scope>
    <source>
        <strain evidence="2">VKM B-2748</strain>
    </source>
</reference>
<dbReference type="InterPro" id="IPR029032">
    <property type="entry name" value="AhpD-like"/>
</dbReference>
<dbReference type="Pfam" id="PF02627">
    <property type="entry name" value="CMD"/>
    <property type="match status" value="1"/>
</dbReference>
<gene>
    <name evidence="2" type="ORF">GCM10008174_07990</name>
</gene>
<dbReference type="RefSeq" id="WP_271199549.1">
    <property type="nucleotide sequence ID" value="NZ_BSFL01000001.1"/>
</dbReference>
<keyword evidence="3" id="KW-1185">Reference proteome</keyword>
<dbReference type="PANTHER" id="PTHR34846">
    <property type="entry name" value="4-CARBOXYMUCONOLACTONE DECARBOXYLASE FAMILY PROTEIN (AFU_ORTHOLOGUE AFUA_6G11590)"/>
    <property type="match status" value="1"/>
</dbReference>